<dbReference type="Pfam" id="PF00646">
    <property type="entry name" value="F-box"/>
    <property type="match status" value="1"/>
</dbReference>
<dbReference type="SMART" id="SM00256">
    <property type="entry name" value="FBOX"/>
    <property type="match status" value="1"/>
</dbReference>
<name>A0A8B8NJA7_9MYRT</name>
<dbReference type="RefSeq" id="XP_030522174.1">
    <property type="nucleotide sequence ID" value="XM_030666314.2"/>
</dbReference>
<gene>
    <name evidence="3" type="primary">LOC115735192</name>
</gene>
<evidence type="ECO:0000313" key="2">
    <source>
        <dbReference type="Proteomes" id="UP000827889"/>
    </source>
</evidence>
<dbReference type="InterPro" id="IPR036047">
    <property type="entry name" value="F-box-like_dom_sf"/>
</dbReference>
<dbReference type="CDD" id="cd22160">
    <property type="entry name" value="F-box_AtFBL13-like"/>
    <property type="match status" value="1"/>
</dbReference>
<evidence type="ECO:0000259" key="1">
    <source>
        <dbReference type="PROSITE" id="PS50181"/>
    </source>
</evidence>
<dbReference type="InterPro" id="IPR053772">
    <property type="entry name" value="At1g61320/At1g61330-like"/>
</dbReference>
<protein>
    <submittedName>
        <fullName evidence="3">F-box protein At2g39490-like isoform X1</fullName>
    </submittedName>
</protein>
<proteinExistence type="predicted"/>
<dbReference type="InterPro" id="IPR053781">
    <property type="entry name" value="F-box_AtFBL13-like"/>
</dbReference>
<dbReference type="PANTHER" id="PTHR34145">
    <property type="entry name" value="OS02G0105600 PROTEIN"/>
    <property type="match status" value="1"/>
</dbReference>
<dbReference type="InterPro" id="IPR055357">
    <property type="entry name" value="LRR_At1g61320_AtMIF1"/>
</dbReference>
<dbReference type="InterPro" id="IPR001810">
    <property type="entry name" value="F-box_dom"/>
</dbReference>
<dbReference type="PROSITE" id="PS50181">
    <property type="entry name" value="FBOX"/>
    <property type="match status" value="1"/>
</dbReference>
<accession>A0A8B8NJA7</accession>
<dbReference type="Pfam" id="PF23622">
    <property type="entry name" value="LRR_At1g61320_AtMIF1"/>
    <property type="match status" value="1"/>
</dbReference>
<dbReference type="SUPFAM" id="SSF52047">
    <property type="entry name" value="RNI-like"/>
    <property type="match status" value="1"/>
</dbReference>
<dbReference type="PANTHER" id="PTHR34145:SF53">
    <property type="entry name" value="LEUCINE-RICH REPEAT DOMAIN SUPERFAMILY"/>
    <property type="match status" value="1"/>
</dbReference>
<feature type="domain" description="F-box" evidence="1">
    <location>
        <begin position="6"/>
        <end position="42"/>
    </location>
</feature>
<dbReference type="Gene3D" id="3.80.10.10">
    <property type="entry name" value="Ribonuclease Inhibitor"/>
    <property type="match status" value="1"/>
</dbReference>
<organism evidence="2 3">
    <name type="scientific">Rhodamnia argentea</name>
    <dbReference type="NCBI Taxonomy" id="178133"/>
    <lineage>
        <taxon>Eukaryota</taxon>
        <taxon>Viridiplantae</taxon>
        <taxon>Streptophyta</taxon>
        <taxon>Embryophyta</taxon>
        <taxon>Tracheophyta</taxon>
        <taxon>Spermatophyta</taxon>
        <taxon>Magnoliopsida</taxon>
        <taxon>eudicotyledons</taxon>
        <taxon>Gunneridae</taxon>
        <taxon>Pentapetalae</taxon>
        <taxon>rosids</taxon>
        <taxon>malvids</taxon>
        <taxon>Myrtales</taxon>
        <taxon>Myrtaceae</taxon>
        <taxon>Myrtoideae</taxon>
        <taxon>Myrteae</taxon>
        <taxon>Australasian group</taxon>
        <taxon>Rhodamnia</taxon>
    </lineage>
</organism>
<dbReference type="SUPFAM" id="SSF81383">
    <property type="entry name" value="F-box domain"/>
    <property type="match status" value="1"/>
</dbReference>
<dbReference type="InterPro" id="IPR032675">
    <property type="entry name" value="LRR_dom_sf"/>
</dbReference>
<dbReference type="Gene3D" id="1.20.1280.50">
    <property type="match status" value="1"/>
</dbReference>
<dbReference type="KEGG" id="rarg:115735192"/>
<evidence type="ECO:0000313" key="3">
    <source>
        <dbReference type="RefSeq" id="XP_030522174.1"/>
    </source>
</evidence>
<reference evidence="3" key="1">
    <citation type="submission" date="2025-08" db="UniProtKB">
        <authorList>
            <consortium name="RefSeq"/>
        </authorList>
    </citation>
    <scope>IDENTIFICATION</scope>
    <source>
        <tissue evidence="3">Leaf</tissue>
    </source>
</reference>
<dbReference type="GeneID" id="115735192"/>
<dbReference type="AlphaFoldDB" id="A0A8B8NJA7"/>
<dbReference type="OrthoDB" id="976179at2759"/>
<sequence length="448" mass="50629">MTQEHLDLISNLPEDILQRINSFLPLKEAVRTSLLSTQWRSLWTPTVVNHFHAGDGPTATVNAVEDSLEAIGAFLGSYDSPEMRKLCFRLPEGHVTVVATKGVDKELHLNFLHSEKEEQKCYSPIRRELGNTTPPINITNLSTLRTLHLRSVASVAEHFASSLLANCQLLHSLKIEKCGGLKRIAIEKNESLKSLIIADCLDIENVTVSATGLRSFVYKGLLTQIHMKNGLNLVDVVLDLEGAFGHGDFDCEEVLSLLSSLKEVETLTTSGWLLEWLCSAGVICGRLEFQLYKLKQLRWIDSLMDAAKRDSLACFLNICPILEKLFITIDPSRSRVICPYFHQHWHEPHLWMDFPTVKSNVLQLKHLTLIEFLGFTIDGEDGLLSSLVDLLLENTIVLKSIMVKSHENVSWGVTKVPSRRPTLKWWNCRRRTAISLPRNFSFALIEDR</sequence>
<dbReference type="Proteomes" id="UP000827889">
    <property type="component" value="Chromosome 10"/>
</dbReference>
<keyword evidence="2" id="KW-1185">Reference proteome</keyword>